<dbReference type="InterPro" id="IPR042099">
    <property type="entry name" value="ANL_N_sf"/>
</dbReference>
<gene>
    <name evidence="5" type="ORF">BP422_05350</name>
</gene>
<name>A0A220MEP9_9BACL</name>
<feature type="domain" description="AMP-dependent synthetase/ligase" evidence="3">
    <location>
        <begin position="95"/>
        <end position="271"/>
    </location>
</feature>
<evidence type="ECO:0000313" key="6">
    <source>
        <dbReference type="Proteomes" id="UP000197781"/>
    </source>
</evidence>
<dbReference type="InterPro" id="IPR020845">
    <property type="entry name" value="AMP-binding_CS"/>
</dbReference>
<dbReference type="InterPro" id="IPR045851">
    <property type="entry name" value="AMP-bd_C_sf"/>
</dbReference>
<accession>A0A220MEP9</accession>
<dbReference type="InterPro" id="IPR025110">
    <property type="entry name" value="AMP-bd_C"/>
</dbReference>
<dbReference type="GO" id="GO:0031956">
    <property type="term" value="F:medium-chain fatty acid-CoA ligase activity"/>
    <property type="evidence" value="ECO:0007669"/>
    <property type="project" value="TreeGrafter"/>
</dbReference>
<evidence type="ECO:0000313" key="5">
    <source>
        <dbReference type="EMBL" id="ASJ53030.1"/>
    </source>
</evidence>
<dbReference type="SUPFAM" id="SSF56801">
    <property type="entry name" value="Acetyl-CoA synthetase-like"/>
    <property type="match status" value="1"/>
</dbReference>
<dbReference type="NCBIfam" id="NF006167">
    <property type="entry name" value="PRK08308.1"/>
    <property type="match status" value="1"/>
</dbReference>
<dbReference type="Pfam" id="PF00501">
    <property type="entry name" value="AMP-binding"/>
    <property type="match status" value="1"/>
</dbReference>
<dbReference type="Pfam" id="PF13193">
    <property type="entry name" value="AMP-binding_C"/>
    <property type="match status" value="1"/>
</dbReference>
<keyword evidence="2" id="KW-0436">Ligase</keyword>
<dbReference type="PROSITE" id="PS00455">
    <property type="entry name" value="AMP_BINDING"/>
    <property type="match status" value="1"/>
</dbReference>
<dbReference type="PANTHER" id="PTHR43201:SF5">
    <property type="entry name" value="MEDIUM-CHAIN ACYL-COA LIGASE ACSF2, MITOCHONDRIAL"/>
    <property type="match status" value="1"/>
</dbReference>
<dbReference type="AlphaFoldDB" id="A0A220MEP9"/>
<dbReference type="Gene3D" id="3.40.50.12780">
    <property type="entry name" value="N-terminal domain of ligase-like"/>
    <property type="match status" value="1"/>
</dbReference>
<feature type="domain" description="AMP-binding enzyme C-terminal" evidence="4">
    <location>
        <begin position="328"/>
        <end position="401"/>
    </location>
</feature>
<reference evidence="5 6" key="1">
    <citation type="submission" date="2016-11" db="EMBL/GenBank/DDBJ databases">
        <authorList>
            <person name="Jaros S."/>
            <person name="Januszkiewicz K."/>
            <person name="Wedrychowicz H."/>
        </authorList>
    </citation>
    <scope>NUCLEOTIDE SEQUENCE [LARGE SCALE GENOMIC DNA]</scope>
    <source>
        <strain evidence="5 6">NF2</strain>
    </source>
</reference>
<dbReference type="Proteomes" id="UP000197781">
    <property type="component" value="Chromosome"/>
</dbReference>
<dbReference type="EMBL" id="CP018145">
    <property type="protein sequence ID" value="ASJ53030.1"/>
    <property type="molecule type" value="Genomic_DNA"/>
</dbReference>
<dbReference type="PANTHER" id="PTHR43201">
    <property type="entry name" value="ACYL-COA SYNTHETASE"/>
    <property type="match status" value="1"/>
</dbReference>
<sequence length="414" mass="46700">MLIVNQNEISVHEMKRHKQGFESMDHFRQPEGKRYAVCLADPLDVISLVQYLREHNGSVLLIHGETPMETAYQMAVKARCYGLVYQETKHFLSITDNQQSEKPSLYQYSSGTTGDAKLIGRSWDDIQTEIQAYNQLFQGEEALTPIVLASVTHSYGLICGVLAALERGSKPSIVTHKNPKFTLQVIQDTPQHTVYGLPVFYHILSSFTREQVRFHRLMTSGAPMPEGLFLKLQGLSDILMQQYGCSEAGCVSMSKQMRTHTDLGVPLSHVIITTGENEEQPDEIKIWNGQNEIATQDLGFWTREGHIQFVSRMDDVINVSGLKVFPLEVEDVILKMSGTKEVVVYRGRHPVMGEIVKAQVITEGGTTPEQIREWCQDRLPGYKVPFEIQCVTSIPKTATGKISRRLLEMETISK</sequence>
<dbReference type="Gene3D" id="3.30.300.30">
    <property type="match status" value="1"/>
</dbReference>
<protein>
    <submittedName>
        <fullName evidence="5">Acyl-CoA synthetase</fullName>
    </submittedName>
</protein>
<comment type="similarity">
    <text evidence="1">Belongs to the ATP-dependent AMP-binding enzyme family.</text>
</comment>
<proteinExistence type="inferred from homology"/>
<dbReference type="InterPro" id="IPR000873">
    <property type="entry name" value="AMP-dep_synth/lig_dom"/>
</dbReference>
<dbReference type="KEGG" id="bfm:BP422_05350"/>
<dbReference type="CDD" id="cd04433">
    <property type="entry name" value="AFD_class_I"/>
    <property type="match status" value="1"/>
</dbReference>
<evidence type="ECO:0000256" key="2">
    <source>
        <dbReference type="ARBA" id="ARBA00022598"/>
    </source>
</evidence>
<dbReference type="GO" id="GO:0006631">
    <property type="term" value="P:fatty acid metabolic process"/>
    <property type="evidence" value="ECO:0007669"/>
    <property type="project" value="TreeGrafter"/>
</dbReference>
<dbReference type="RefSeq" id="WP_088906884.1">
    <property type="nucleotide sequence ID" value="NZ_CP018145.1"/>
</dbReference>
<organism evidence="5 6">
    <name type="scientific">Brevibacillus formosus</name>
    <dbReference type="NCBI Taxonomy" id="54913"/>
    <lineage>
        <taxon>Bacteria</taxon>
        <taxon>Bacillati</taxon>
        <taxon>Bacillota</taxon>
        <taxon>Bacilli</taxon>
        <taxon>Bacillales</taxon>
        <taxon>Paenibacillaceae</taxon>
        <taxon>Brevibacillus</taxon>
    </lineage>
</organism>
<evidence type="ECO:0000259" key="3">
    <source>
        <dbReference type="Pfam" id="PF00501"/>
    </source>
</evidence>
<evidence type="ECO:0000256" key="1">
    <source>
        <dbReference type="ARBA" id="ARBA00006432"/>
    </source>
</evidence>
<evidence type="ECO:0000259" key="4">
    <source>
        <dbReference type="Pfam" id="PF13193"/>
    </source>
</evidence>